<dbReference type="Pfam" id="PF12328">
    <property type="entry name" value="Rpp20"/>
    <property type="match status" value="1"/>
</dbReference>
<dbReference type="PANTHER" id="PTHR15314:SF1">
    <property type="entry name" value="RIBONUCLEASE P PROTEIN SUBUNIT P20"/>
    <property type="match status" value="1"/>
</dbReference>
<dbReference type="GO" id="GO:0000172">
    <property type="term" value="C:ribonuclease MRP complex"/>
    <property type="evidence" value="ECO:0007669"/>
    <property type="project" value="InterPro"/>
</dbReference>
<comment type="caution">
    <text evidence="5">The sequence shown here is derived from an EMBL/GenBank/DDBJ whole genome shotgun (WGS) entry which is preliminary data.</text>
</comment>
<protein>
    <submittedName>
        <fullName evidence="5">Uncharacterized protein</fullName>
    </submittedName>
</protein>
<reference evidence="5 6" key="1">
    <citation type="submission" date="2023-03" db="EMBL/GenBank/DDBJ databases">
        <title>Genome insight into feeding habits of ladybird beetles.</title>
        <authorList>
            <person name="Li H.-S."/>
            <person name="Huang Y.-H."/>
            <person name="Pang H."/>
        </authorList>
    </citation>
    <scope>NUCLEOTIDE SEQUENCE [LARGE SCALE GENOMIC DNA]</scope>
    <source>
        <strain evidence="5">SYSU_2023b</strain>
        <tissue evidence="5">Whole body</tissue>
    </source>
</reference>
<dbReference type="GO" id="GO:0003676">
    <property type="term" value="F:nucleic acid binding"/>
    <property type="evidence" value="ECO:0007669"/>
    <property type="project" value="InterPro"/>
</dbReference>
<keyword evidence="2" id="KW-0819">tRNA processing</keyword>
<evidence type="ECO:0000313" key="6">
    <source>
        <dbReference type="Proteomes" id="UP001431783"/>
    </source>
</evidence>
<keyword evidence="3" id="KW-0539">Nucleus</keyword>
<dbReference type="GO" id="GO:0005655">
    <property type="term" value="C:nucleolar ribonuclease P complex"/>
    <property type="evidence" value="ECO:0007669"/>
    <property type="project" value="InterPro"/>
</dbReference>
<proteinExistence type="predicted"/>
<evidence type="ECO:0000256" key="4">
    <source>
        <dbReference type="SAM" id="MobiDB-lite"/>
    </source>
</evidence>
<dbReference type="EMBL" id="JARQZJ010000091">
    <property type="protein sequence ID" value="KAK9883316.1"/>
    <property type="molecule type" value="Genomic_DNA"/>
</dbReference>
<dbReference type="SUPFAM" id="SSF82704">
    <property type="entry name" value="AlbA-like"/>
    <property type="match status" value="1"/>
</dbReference>
<evidence type="ECO:0000256" key="2">
    <source>
        <dbReference type="ARBA" id="ARBA00022694"/>
    </source>
</evidence>
<comment type="subcellular location">
    <subcellularLocation>
        <location evidence="1">Nucleus</location>
        <location evidence="1">Nucleolus</location>
    </subcellularLocation>
</comment>
<dbReference type="PANTHER" id="PTHR15314">
    <property type="entry name" value="RIBONUCLEASE P PROTEIN SUBUNIT P20"/>
    <property type="match status" value="1"/>
</dbReference>
<dbReference type="Proteomes" id="UP001431783">
    <property type="component" value="Unassembled WGS sequence"/>
</dbReference>
<keyword evidence="6" id="KW-1185">Reference proteome</keyword>
<dbReference type="InterPro" id="IPR014612">
    <property type="entry name" value="Pop7/Rpp20"/>
</dbReference>
<evidence type="ECO:0000256" key="3">
    <source>
        <dbReference type="ARBA" id="ARBA00023242"/>
    </source>
</evidence>
<dbReference type="Gene3D" id="3.30.110.20">
    <property type="entry name" value="Alba-like domain"/>
    <property type="match status" value="1"/>
</dbReference>
<name>A0AAW1UIA4_9CUCU</name>
<dbReference type="GO" id="GO:0001682">
    <property type="term" value="P:tRNA 5'-leader removal"/>
    <property type="evidence" value="ECO:0007669"/>
    <property type="project" value="InterPro"/>
</dbReference>
<evidence type="ECO:0000256" key="1">
    <source>
        <dbReference type="ARBA" id="ARBA00004604"/>
    </source>
</evidence>
<organism evidence="5 6">
    <name type="scientific">Henosepilachna vigintioctopunctata</name>
    <dbReference type="NCBI Taxonomy" id="420089"/>
    <lineage>
        <taxon>Eukaryota</taxon>
        <taxon>Metazoa</taxon>
        <taxon>Ecdysozoa</taxon>
        <taxon>Arthropoda</taxon>
        <taxon>Hexapoda</taxon>
        <taxon>Insecta</taxon>
        <taxon>Pterygota</taxon>
        <taxon>Neoptera</taxon>
        <taxon>Endopterygota</taxon>
        <taxon>Coleoptera</taxon>
        <taxon>Polyphaga</taxon>
        <taxon>Cucujiformia</taxon>
        <taxon>Coccinelloidea</taxon>
        <taxon>Coccinellidae</taxon>
        <taxon>Epilachninae</taxon>
        <taxon>Epilachnini</taxon>
        <taxon>Henosepilachna</taxon>
    </lineage>
</organism>
<gene>
    <name evidence="5" type="ORF">WA026_001496</name>
</gene>
<dbReference type="InterPro" id="IPR036882">
    <property type="entry name" value="Alba-like_dom_sf"/>
</dbReference>
<sequence>MAERKNKAFPHKSNRKNFSGSHIHRKRPASKFSNDENVIYVNSKTHIKAFLQRCNKLVEKNQEEIIIYCLGASIPKGILLALQVCERHASYKLHTNTLTTVVVDDFEPIVDDADYEMQTRNKSGLQIKLYNTDTLKPEEEIK</sequence>
<accession>A0AAW1UIA4</accession>
<evidence type="ECO:0000313" key="5">
    <source>
        <dbReference type="EMBL" id="KAK9883316.1"/>
    </source>
</evidence>
<dbReference type="AlphaFoldDB" id="A0AAW1UIA4"/>
<feature type="region of interest" description="Disordered" evidence="4">
    <location>
        <begin position="1"/>
        <end position="29"/>
    </location>
</feature>